<evidence type="ECO:0000313" key="3">
    <source>
        <dbReference type="EMBL" id="MDN3568855.1"/>
    </source>
</evidence>
<evidence type="ECO:0000313" key="4">
    <source>
        <dbReference type="Proteomes" id="UP001529369"/>
    </source>
</evidence>
<name>A0ABT8AGQ2_9PROT</name>
<protein>
    <submittedName>
        <fullName evidence="3">Uncharacterized protein</fullName>
    </submittedName>
</protein>
<organism evidence="3 4">
    <name type="scientific">Paeniroseomonas aquatica</name>
    <dbReference type="NCBI Taxonomy" id="373043"/>
    <lineage>
        <taxon>Bacteria</taxon>
        <taxon>Pseudomonadati</taxon>
        <taxon>Pseudomonadota</taxon>
        <taxon>Alphaproteobacteria</taxon>
        <taxon>Acetobacterales</taxon>
        <taxon>Acetobacteraceae</taxon>
        <taxon>Paeniroseomonas</taxon>
    </lineage>
</organism>
<evidence type="ECO:0000256" key="2">
    <source>
        <dbReference type="SAM" id="SignalP"/>
    </source>
</evidence>
<feature type="signal peptide" evidence="2">
    <location>
        <begin position="1"/>
        <end position="21"/>
    </location>
</feature>
<reference evidence="4" key="1">
    <citation type="journal article" date="2019" name="Int. J. Syst. Evol. Microbiol.">
        <title>The Global Catalogue of Microorganisms (GCM) 10K type strain sequencing project: providing services to taxonomists for standard genome sequencing and annotation.</title>
        <authorList>
            <consortium name="The Broad Institute Genomics Platform"/>
            <consortium name="The Broad Institute Genome Sequencing Center for Infectious Disease"/>
            <person name="Wu L."/>
            <person name="Ma J."/>
        </authorList>
    </citation>
    <scope>NUCLEOTIDE SEQUENCE [LARGE SCALE GENOMIC DNA]</scope>
    <source>
        <strain evidence="4">CECT 7131</strain>
    </source>
</reference>
<sequence>MIYRTLTALTLIAALGGGAMAQGNPQSAPGNVSGRAAPHIDGSSGSGPELHRPVPVQRQTDARQAPHLDNQSDGPVPHQPGPEPRPANPGPAPHLDNNTDGPAPHIGTH</sequence>
<comment type="caution">
    <text evidence="3">The sequence shown here is derived from an EMBL/GenBank/DDBJ whole genome shotgun (WGS) entry which is preliminary data.</text>
</comment>
<dbReference type="Proteomes" id="UP001529369">
    <property type="component" value="Unassembled WGS sequence"/>
</dbReference>
<gene>
    <name evidence="3" type="ORF">QWZ14_31135</name>
</gene>
<feature type="region of interest" description="Disordered" evidence="1">
    <location>
        <begin position="19"/>
        <end position="109"/>
    </location>
</feature>
<proteinExistence type="predicted"/>
<feature type="compositionally biased region" description="Pro residues" evidence="1">
    <location>
        <begin position="77"/>
        <end position="92"/>
    </location>
</feature>
<dbReference type="EMBL" id="JAUFPN010000309">
    <property type="protein sequence ID" value="MDN3568855.1"/>
    <property type="molecule type" value="Genomic_DNA"/>
</dbReference>
<accession>A0ABT8AGQ2</accession>
<evidence type="ECO:0000256" key="1">
    <source>
        <dbReference type="SAM" id="MobiDB-lite"/>
    </source>
</evidence>
<feature type="chain" id="PRO_5046351884" evidence="2">
    <location>
        <begin position="22"/>
        <end position="109"/>
    </location>
</feature>
<keyword evidence="2" id="KW-0732">Signal</keyword>
<keyword evidence="4" id="KW-1185">Reference proteome</keyword>
<dbReference type="RefSeq" id="WP_290320977.1">
    <property type="nucleotide sequence ID" value="NZ_JAUFPN010000309.1"/>
</dbReference>